<sequence>MDPTKLAIGAGTAVLIAGGGYGVSTLFSQEPIYLKTATVGTFGEDFQLHFADASGNENDSWWSSRFSEKYKSETAQSNDFKNLSGFDKLKEKCNEAYKKATKTDISPDEDSDQSKAKYESDIWIFCSIDGVKPLTIGESVNEEPDFKDGGQHVSKLGGTKKKKLISTKNSSNQKFWDRQAKAFFLPKENKDSLGKRASDAGAGFKTLYDDQNKRATKDLKDACETRYKDTSDSGNKDNETLKFCSLQGYKGS</sequence>
<dbReference type="RefSeq" id="WP_216083261.1">
    <property type="nucleotide sequence ID" value="NZ_CACTIB010000020.1"/>
</dbReference>
<accession>A0A478FUT4</accession>
<evidence type="ECO:0000313" key="2">
    <source>
        <dbReference type="Proteomes" id="UP000324831"/>
    </source>
</evidence>
<dbReference type="Proteomes" id="UP000324831">
    <property type="component" value="Unassembled WGS sequence"/>
</dbReference>
<protein>
    <submittedName>
        <fullName evidence="1">Uncharacterized protein</fullName>
    </submittedName>
</protein>
<organism evidence="1 2">
    <name type="scientific">Candidatus Mycoplasma haematohominis</name>
    <dbReference type="NCBI Taxonomy" id="1494318"/>
    <lineage>
        <taxon>Bacteria</taxon>
        <taxon>Bacillati</taxon>
        <taxon>Mycoplasmatota</taxon>
        <taxon>Mollicutes</taxon>
        <taxon>Mycoplasmataceae</taxon>
        <taxon>Mycoplasma</taxon>
    </lineage>
</organism>
<name>A0A478FUT4_9MOLU</name>
<proteinExistence type="predicted"/>
<dbReference type="AlphaFoldDB" id="A0A478FUT4"/>
<evidence type="ECO:0000313" key="1">
    <source>
        <dbReference type="EMBL" id="GCE63810.1"/>
    </source>
</evidence>
<comment type="caution">
    <text evidence="1">The sequence shown here is derived from an EMBL/GenBank/DDBJ whole genome shotgun (WGS) entry which is preliminary data.</text>
</comment>
<dbReference type="EMBL" id="BIMN01000004">
    <property type="protein sequence ID" value="GCE63810.1"/>
    <property type="molecule type" value="Genomic_DNA"/>
</dbReference>
<reference evidence="1 2" key="1">
    <citation type="submission" date="2019-01" db="EMBL/GenBank/DDBJ databases">
        <title>Draft genome sequences of Candidatus Mycoplasma haemohominis SWG34-3 identified from a patient with pyrexia, anemia and liver dysfunction.</title>
        <authorList>
            <person name="Sekizuka T."/>
            <person name="Hattori N."/>
            <person name="Katano H."/>
            <person name="Takuma T."/>
            <person name="Ito T."/>
            <person name="Arai N."/>
            <person name="Yanai R."/>
            <person name="Ishii S."/>
            <person name="Miura Y."/>
            <person name="Tokunaga T."/>
            <person name="Watanabe H."/>
            <person name="Nomura N."/>
            <person name="Eguchi J."/>
            <person name="Arai T."/>
            <person name="Hasegawa H."/>
            <person name="Nakamaki T."/>
            <person name="Wakita T."/>
            <person name="Niki Y."/>
            <person name="Kuroda M."/>
        </authorList>
    </citation>
    <scope>NUCLEOTIDE SEQUENCE [LARGE SCALE GENOMIC DNA]</scope>
    <source>
        <strain evidence="1">SWG34-3</strain>
    </source>
</reference>
<gene>
    <name evidence="1" type="ORF">MHSWG343_08170</name>
</gene>